<protein>
    <submittedName>
        <fullName evidence="7">Ionic transporter y4hA</fullName>
    </submittedName>
</protein>
<evidence type="ECO:0000313" key="8">
    <source>
        <dbReference type="Proteomes" id="UP001517376"/>
    </source>
</evidence>
<feature type="transmembrane region" description="Helical" evidence="5">
    <location>
        <begin position="12"/>
        <end position="29"/>
    </location>
</feature>
<gene>
    <name evidence="7" type="ORF">GU920_09170</name>
</gene>
<dbReference type="EMBL" id="JAAATW010000002">
    <property type="protein sequence ID" value="NBE07706.1"/>
    <property type="molecule type" value="Genomic_DNA"/>
</dbReference>
<dbReference type="PANTHER" id="PTHR37958">
    <property type="entry name" value="SODIUM-POTASSIUM/PROTON ANTIPORTER CHAA"/>
    <property type="match status" value="1"/>
</dbReference>
<accession>A0ABW9Y6I8</accession>
<keyword evidence="3 5" id="KW-1133">Transmembrane helix</keyword>
<dbReference type="RefSeq" id="WP_161766730.1">
    <property type="nucleotide sequence ID" value="NZ_JAAATW010000002.1"/>
</dbReference>
<reference evidence="8" key="1">
    <citation type="submission" date="2020-01" db="EMBL/GenBank/DDBJ databases">
        <title>Sphingomonas sp. strain CSW-10.</title>
        <authorList>
            <person name="Chen W.-M."/>
        </authorList>
    </citation>
    <scope>NUCLEOTIDE SEQUENCE [LARGE SCALE GENOMIC DNA]</scope>
    <source>
        <strain evidence="8">CCP-1</strain>
    </source>
</reference>
<proteinExistence type="predicted"/>
<feature type="transmembrane region" description="Helical" evidence="5">
    <location>
        <begin position="35"/>
        <end position="55"/>
    </location>
</feature>
<organism evidence="7 8">
    <name type="scientific">Paragemmobacter ruber</name>
    <dbReference type="NCBI Taxonomy" id="1985673"/>
    <lineage>
        <taxon>Bacteria</taxon>
        <taxon>Pseudomonadati</taxon>
        <taxon>Pseudomonadota</taxon>
        <taxon>Alphaproteobacteria</taxon>
        <taxon>Rhodobacterales</taxon>
        <taxon>Paracoccaceae</taxon>
        <taxon>Paragemmobacter</taxon>
    </lineage>
</organism>
<feature type="domain" description="Sodium/calcium exchanger membrane region" evidence="6">
    <location>
        <begin position="35"/>
        <end position="189"/>
    </location>
</feature>
<feature type="transmembrane region" description="Helical" evidence="5">
    <location>
        <begin position="102"/>
        <end position="124"/>
    </location>
</feature>
<feature type="transmembrane region" description="Helical" evidence="5">
    <location>
        <begin position="344"/>
        <end position="360"/>
    </location>
</feature>
<dbReference type="Proteomes" id="UP001517376">
    <property type="component" value="Unassembled WGS sequence"/>
</dbReference>
<evidence type="ECO:0000256" key="4">
    <source>
        <dbReference type="ARBA" id="ARBA00023136"/>
    </source>
</evidence>
<sequence length="361" mass="37909">MTPAPVTPWWSWAAPALALSLAALGLVVLHGAVPAVFFLVAIPALFAAVFAAVHHAETVAHRIGQPFGSIVLALSVTVIEVSLIVSMLLSSPDAESSVARDTVFAAIMIVLNGIVGLCLLIGGLRFHEPGFQARGAIKALGVLGTLAVLGLVLPNYTTTTPGPVYAPKQLIFVATVSLALYGLFLYVQTIRHKEAFRDAEDDHDDHTPPDRRSFLIALLLLPLSLLAVVLLAEVLAHPVEEGIAHLGLPEALIGVIIALIVLLPEALASVRAARANRLQTSMNLALGSALASLCLTIPTVAILSLMLGQTLILGLEAEHIVLLVLSLFMATLTLATGRTTILQGGIHLVIFFAFLTIAAIP</sequence>
<evidence type="ECO:0000256" key="5">
    <source>
        <dbReference type="SAM" id="Phobius"/>
    </source>
</evidence>
<dbReference type="Pfam" id="PF01699">
    <property type="entry name" value="Na_Ca_ex"/>
    <property type="match status" value="2"/>
</dbReference>
<keyword evidence="8" id="KW-1185">Reference proteome</keyword>
<evidence type="ECO:0000313" key="7">
    <source>
        <dbReference type="EMBL" id="NBE07706.1"/>
    </source>
</evidence>
<feature type="transmembrane region" description="Helical" evidence="5">
    <location>
        <begin position="169"/>
        <end position="187"/>
    </location>
</feature>
<feature type="transmembrane region" description="Helical" evidence="5">
    <location>
        <begin position="214"/>
        <end position="236"/>
    </location>
</feature>
<evidence type="ECO:0000256" key="3">
    <source>
        <dbReference type="ARBA" id="ARBA00022989"/>
    </source>
</evidence>
<dbReference type="InterPro" id="IPR052946">
    <property type="entry name" value="Alkaline_pH_Ca-Antiporter"/>
</dbReference>
<evidence type="ECO:0000256" key="2">
    <source>
        <dbReference type="ARBA" id="ARBA00022692"/>
    </source>
</evidence>
<keyword evidence="4 5" id="KW-0472">Membrane</keyword>
<evidence type="ECO:0000259" key="6">
    <source>
        <dbReference type="Pfam" id="PF01699"/>
    </source>
</evidence>
<comment type="subcellular location">
    <subcellularLocation>
        <location evidence="1">Membrane</location>
        <topology evidence="1">Multi-pass membrane protein</topology>
    </subcellularLocation>
</comment>
<name>A0ABW9Y6I8_9RHOB</name>
<feature type="transmembrane region" description="Helical" evidence="5">
    <location>
        <begin position="242"/>
        <end position="263"/>
    </location>
</feature>
<feature type="domain" description="Sodium/calcium exchanger membrane region" evidence="6">
    <location>
        <begin position="217"/>
        <end position="358"/>
    </location>
</feature>
<dbReference type="InterPro" id="IPR004837">
    <property type="entry name" value="NaCa_Exmemb"/>
</dbReference>
<feature type="transmembrane region" description="Helical" evidence="5">
    <location>
        <begin position="284"/>
        <end position="307"/>
    </location>
</feature>
<evidence type="ECO:0000256" key="1">
    <source>
        <dbReference type="ARBA" id="ARBA00004141"/>
    </source>
</evidence>
<feature type="transmembrane region" description="Helical" evidence="5">
    <location>
        <begin position="136"/>
        <end position="157"/>
    </location>
</feature>
<dbReference type="PANTHER" id="PTHR37958:SF1">
    <property type="entry name" value="SODIUM-POTASSIUM_PROTON ANTIPORTER CHAA"/>
    <property type="match status" value="1"/>
</dbReference>
<feature type="transmembrane region" description="Helical" evidence="5">
    <location>
        <begin position="319"/>
        <end position="337"/>
    </location>
</feature>
<dbReference type="Gene3D" id="1.20.1420.30">
    <property type="entry name" value="NCX, central ion-binding region"/>
    <property type="match status" value="1"/>
</dbReference>
<keyword evidence="2 5" id="KW-0812">Transmembrane</keyword>
<feature type="transmembrane region" description="Helical" evidence="5">
    <location>
        <begin position="67"/>
        <end position="90"/>
    </location>
</feature>
<comment type="caution">
    <text evidence="7">The sequence shown here is derived from an EMBL/GenBank/DDBJ whole genome shotgun (WGS) entry which is preliminary data.</text>
</comment>
<dbReference type="InterPro" id="IPR044880">
    <property type="entry name" value="NCX_ion-bd_dom_sf"/>
</dbReference>